<sequence>MNELNMSEERAHLHLPDYDEFSATISVLMLHISSSLLHGMMCGYLCAGADSQGEAYLRALLNNKKDEASRNAVLAMFSVFSISQQQINTMDFEFEMLLPDDEESLLIRAQAFSEWCEGFTQALTLAGITANRFHEDEAQDAFQHLVEFAELDCDTLDVDEEDERALMEVSEYARMAVLRLYSDLVMNEKERGGHTGMTH</sequence>
<name>A0A377GNE8_9GAMM</name>
<organism evidence="3 5">
    <name type="scientific">Fluoribacter gormanii</name>
    <dbReference type="NCBI Taxonomy" id="464"/>
    <lineage>
        <taxon>Bacteria</taxon>
        <taxon>Pseudomonadati</taxon>
        <taxon>Pseudomonadota</taxon>
        <taxon>Gammaproteobacteria</taxon>
        <taxon>Legionellales</taxon>
        <taxon>Legionellaceae</taxon>
        <taxon>Fluoribacter</taxon>
    </lineage>
</organism>
<evidence type="ECO:0000256" key="1">
    <source>
        <dbReference type="ARBA" id="ARBA00038308"/>
    </source>
</evidence>
<proteinExistence type="inferred from homology"/>
<dbReference type="PANTHER" id="PTHR37528">
    <property type="entry name" value="UPF0149 PROTEIN YGFB"/>
    <property type="match status" value="1"/>
</dbReference>
<dbReference type="Pfam" id="PF03695">
    <property type="entry name" value="UPF0149"/>
    <property type="match status" value="1"/>
</dbReference>
<reference evidence="3 5" key="2">
    <citation type="submission" date="2018-06" db="EMBL/GenBank/DDBJ databases">
        <authorList>
            <consortium name="Pathogen Informatics"/>
            <person name="Doyle S."/>
        </authorList>
    </citation>
    <scope>NUCLEOTIDE SEQUENCE [LARGE SCALE GENOMIC DNA]</scope>
    <source>
        <strain evidence="3 5">NCTC11401</strain>
    </source>
</reference>
<accession>A0A377GNE8</accession>
<dbReference type="PANTHER" id="PTHR37528:SF1">
    <property type="entry name" value="UPF0149 PROTEIN YGFB"/>
    <property type="match status" value="1"/>
</dbReference>
<reference evidence="2 4" key="1">
    <citation type="submission" date="2017-01" db="EMBL/GenBank/DDBJ databases">
        <authorList>
            <person name="Varghese N."/>
            <person name="Submissions S."/>
        </authorList>
    </citation>
    <scope>NUCLEOTIDE SEQUENCE [LARGE SCALE GENOMIC DNA]</scope>
    <source>
        <strain evidence="2 4">ATCC 33342</strain>
    </source>
</reference>
<dbReference type="InterPro" id="IPR036255">
    <property type="entry name" value="YgfB-like_sf"/>
</dbReference>
<dbReference type="SUPFAM" id="SSF101327">
    <property type="entry name" value="YgfB-like"/>
    <property type="match status" value="1"/>
</dbReference>
<evidence type="ECO:0000313" key="3">
    <source>
        <dbReference type="EMBL" id="STO26337.1"/>
    </source>
</evidence>
<dbReference type="EMBL" id="UGGV01000001">
    <property type="protein sequence ID" value="STO26337.1"/>
    <property type="molecule type" value="Genomic_DNA"/>
</dbReference>
<evidence type="ECO:0000313" key="4">
    <source>
        <dbReference type="Proteomes" id="UP000186808"/>
    </source>
</evidence>
<dbReference type="Gene3D" id="1.20.120.740">
    <property type="entry name" value="YgfB uncharacterised protein family UPF0149, PF03695"/>
    <property type="match status" value="1"/>
</dbReference>
<evidence type="ECO:0000313" key="5">
    <source>
        <dbReference type="Proteomes" id="UP000254374"/>
    </source>
</evidence>
<keyword evidence="4" id="KW-1185">Reference proteome</keyword>
<dbReference type="Proteomes" id="UP000186808">
    <property type="component" value="Unassembled WGS sequence"/>
</dbReference>
<comment type="similarity">
    <text evidence="1">Belongs to the UPF0149 family.</text>
</comment>
<protein>
    <submittedName>
        <fullName evidence="3">Uncharacterized protein conserved in bacteria</fullName>
    </submittedName>
</protein>
<dbReference type="STRING" id="464.Lgor_1128"/>
<gene>
    <name evidence="3" type="ORF">NCTC11401_03191</name>
    <name evidence="2" type="ORF">SAMN05421777_1329</name>
</gene>
<dbReference type="Proteomes" id="UP000254374">
    <property type="component" value="Unassembled WGS sequence"/>
</dbReference>
<evidence type="ECO:0000313" key="2">
    <source>
        <dbReference type="EMBL" id="SIR86547.1"/>
    </source>
</evidence>
<dbReference type="AlphaFoldDB" id="A0A377GNE8"/>
<dbReference type="InterPro" id="IPR011978">
    <property type="entry name" value="YgfB-like"/>
</dbReference>
<dbReference type="GO" id="GO:0005829">
    <property type="term" value="C:cytosol"/>
    <property type="evidence" value="ECO:0007669"/>
    <property type="project" value="TreeGrafter"/>
</dbReference>
<dbReference type="EMBL" id="FTNL01000032">
    <property type="protein sequence ID" value="SIR86547.1"/>
    <property type="molecule type" value="Genomic_DNA"/>
</dbReference>